<sequence length="437" mass="51291">MLEYVRQLEKETKEGIVIQTDQIRIINPTFLVPKPGNKWRKILDCRQINAVMNLIQFKIEGSKLIKQILEKQDFATTLDLEEAFHHIKISSDLLTYFGFAFQERLFTYSGLPFGYKNSPYYFNKILSIAIKAIRQRWNIKISDYIDDMVFLHPDKNYLKYATQDIIAYLHNLGFKIQHKKCRLFPSKIFNYLGWVWNAENLEEKMTPQRRRMMKKEIKSRINAAMAHKTVRVRDMAKLLGELNFLRIQIQDAPLISNSLNHLKTQIVKKGGWNCSISLNKRVLGNLFLWFIKIKQNKPHQLEQLTSQATLTTDAAQEGWGSILQIQQNEMMEAGKWQKNWQVSNSNQRDTSAVLMVLRMHKQAILQNQIHPLTIYTDNQTVEYNFRLWRAAPNKIHLVRLIFKHLEEMNIQLSTTHILVCRTIKLMFQADQGGGKIA</sequence>
<evidence type="ECO:0000259" key="1">
    <source>
        <dbReference type="PROSITE" id="PS50878"/>
    </source>
</evidence>
<dbReference type="InterPro" id="IPR052055">
    <property type="entry name" value="Hepadnavirus_pol/RT"/>
</dbReference>
<gene>
    <name evidence="2" type="ORF">EZS28_002002</name>
</gene>
<keyword evidence="2" id="KW-0808">Transferase</keyword>
<dbReference type="OrthoDB" id="6771932at2759"/>
<dbReference type="PROSITE" id="PS50878">
    <property type="entry name" value="RT_POL"/>
    <property type="match status" value="1"/>
</dbReference>
<dbReference type="InterPro" id="IPR043128">
    <property type="entry name" value="Rev_trsase/Diguanyl_cyclase"/>
</dbReference>
<feature type="domain" description="Reverse transcriptase" evidence="1">
    <location>
        <begin position="13"/>
        <end position="196"/>
    </location>
</feature>
<dbReference type="Proteomes" id="UP000324800">
    <property type="component" value="Unassembled WGS sequence"/>
</dbReference>
<accession>A0A5J4X5K2</accession>
<dbReference type="PANTHER" id="PTHR33050">
    <property type="entry name" value="REVERSE TRANSCRIPTASE DOMAIN-CONTAINING PROTEIN"/>
    <property type="match status" value="1"/>
</dbReference>
<dbReference type="AlphaFoldDB" id="A0A5J4X5K2"/>
<evidence type="ECO:0000313" key="3">
    <source>
        <dbReference type="Proteomes" id="UP000324800"/>
    </source>
</evidence>
<dbReference type="PANTHER" id="PTHR33050:SF7">
    <property type="entry name" value="RIBONUCLEASE H"/>
    <property type="match status" value="1"/>
</dbReference>
<dbReference type="Gene3D" id="3.10.10.10">
    <property type="entry name" value="HIV Type 1 Reverse Transcriptase, subunit A, domain 1"/>
    <property type="match status" value="1"/>
</dbReference>
<dbReference type="InterPro" id="IPR000477">
    <property type="entry name" value="RT_dom"/>
</dbReference>
<proteinExistence type="predicted"/>
<keyword evidence="2" id="KW-0548">Nucleotidyltransferase</keyword>
<dbReference type="SUPFAM" id="SSF56672">
    <property type="entry name" value="DNA/RNA polymerases"/>
    <property type="match status" value="1"/>
</dbReference>
<evidence type="ECO:0000313" key="2">
    <source>
        <dbReference type="EMBL" id="KAA6402468.1"/>
    </source>
</evidence>
<reference evidence="2 3" key="1">
    <citation type="submission" date="2019-03" db="EMBL/GenBank/DDBJ databases">
        <title>Single cell metagenomics reveals metabolic interactions within the superorganism composed of flagellate Streblomastix strix and complex community of Bacteroidetes bacteria on its surface.</title>
        <authorList>
            <person name="Treitli S.C."/>
            <person name="Kolisko M."/>
            <person name="Husnik F."/>
            <person name="Keeling P."/>
            <person name="Hampl V."/>
        </authorList>
    </citation>
    <scope>NUCLEOTIDE SEQUENCE [LARGE SCALE GENOMIC DNA]</scope>
    <source>
        <strain evidence="2">ST1C</strain>
    </source>
</reference>
<keyword evidence="2" id="KW-0695">RNA-directed DNA polymerase</keyword>
<dbReference type="GO" id="GO:0003964">
    <property type="term" value="F:RNA-directed DNA polymerase activity"/>
    <property type="evidence" value="ECO:0007669"/>
    <property type="project" value="UniProtKB-KW"/>
</dbReference>
<comment type="caution">
    <text evidence="2">The sequence shown here is derived from an EMBL/GenBank/DDBJ whole genome shotgun (WGS) entry which is preliminary data.</text>
</comment>
<organism evidence="2 3">
    <name type="scientific">Streblomastix strix</name>
    <dbReference type="NCBI Taxonomy" id="222440"/>
    <lineage>
        <taxon>Eukaryota</taxon>
        <taxon>Metamonada</taxon>
        <taxon>Preaxostyla</taxon>
        <taxon>Oxymonadida</taxon>
        <taxon>Streblomastigidae</taxon>
        <taxon>Streblomastix</taxon>
    </lineage>
</organism>
<protein>
    <submittedName>
        <fullName evidence="2">Putative reverse transcriptase</fullName>
    </submittedName>
</protein>
<dbReference type="Gene3D" id="3.30.70.270">
    <property type="match status" value="1"/>
</dbReference>
<dbReference type="Pfam" id="PF00078">
    <property type="entry name" value="RVT_1"/>
    <property type="match status" value="1"/>
</dbReference>
<dbReference type="InterPro" id="IPR043502">
    <property type="entry name" value="DNA/RNA_pol_sf"/>
</dbReference>
<name>A0A5J4X5K2_9EUKA</name>
<dbReference type="EMBL" id="SNRW01000229">
    <property type="protein sequence ID" value="KAA6402468.1"/>
    <property type="molecule type" value="Genomic_DNA"/>
</dbReference>